<feature type="non-terminal residue" evidence="2">
    <location>
        <position position="1228"/>
    </location>
</feature>
<comment type="caution">
    <text evidence="2">The sequence shown here is derived from an EMBL/GenBank/DDBJ whole genome shotgun (WGS) entry which is preliminary data.</text>
</comment>
<dbReference type="AlphaFoldDB" id="A0A4R5VPW9"/>
<dbReference type="OrthoDB" id="8552614at2"/>
<evidence type="ECO:0008006" key="4">
    <source>
        <dbReference type="Google" id="ProtNLM"/>
    </source>
</evidence>
<dbReference type="InterPro" id="IPR006530">
    <property type="entry name" value="YD"/>
</dbReference>
<proteinExistence type="predicted"/>
<dbReference type="InterPro" id="IPR022385">
    <property type="entry name" value="Rhs_assc_core"/>
</dbReference>
<dbReference type="Gene3D" id="2.180.10.10">
    <property type="entry name" value="RHS repeat-associated core"/>
    <property type="match status" value="1"/>
</dbReference>
<accession>A0A4R5VPW9</accession>
<dbReference type="PANTHER" id="PTHR32305:SF15">
    <property type="entry name" value="PROTEIN RHSA-RELATED"/>
    <property type="match status" value="1"/>
</dbReference>
<gene>
    <name evidence="2" type="ORF">E2I14_18780</name>
</gene>
<dbReference type="NCBIfam" id="TIGR01643">
    <property type="entry name" value="YD_repeat_2x"/>
    <property type="match status" value="2"/>
</dbReference>
<name>A0A4R5VPW9_9BURK</name>
<dbReference type="RefSeq" id="WP_133331422.1">
    <property type="nucleotide sequence ID" value="NZ_SMYL01000024.1"/>
</dbReference>
<dbReference type="InterPro" id="IPR050708">
    <property type="entry name" value="T6SS_VgrG/RHS"/>
</dbReference>
<evidence type="ECO:0000256" key="1">
    <source>
        <dbReference type="SAM" id="MobiDB-lite"/>
    </source>
</evidence>
<feature type="region of interest" description="Disordered" evidence="1">
    <location>
        <begin position="1206"/>
        <end position="1228"/>
    </location>
</feature>
<evidence type="ECO:0000313" key="3">
    <source>
        <dbReference type="Proteomes" id="UP000294829"/>
    </source>
</evidence>
<protein>
    <recommendedName>
        <fullName evidence="4">RHS repeat-associated core domain-containing protein</fullName>
    </recommendedName>
</protein>
<dbReference type="Proteomes" id="UP000294829">
    <property type="component" value="Unassembled WGS sequence"/>
</dbReference>
<organism evidence="2 3">
    <name type="scientific">Sapientia aquatica</name>
    <dbReference type="NCBI Taxonomy" id="1549640"/>
    <lineage>
        <taxon>Bacteria</taxon>
        <taxon>Pseudomonadati</taxon>
        <taxon>Pseudomonadota</taxon>
        <taxon>Betaproteobacteria</taxon>
        <taxon>Burkholderiales</taxon>
        <taxon>Oxalobacteraceae</taxon>
        <taxon>Sapientia</taxon>
    </lineage>
</organism>
<dbReference type="NCBIfam" id="TIGR03696">
    <property type="entry name" value="Rhs_assc_core"/>
    <property type="match status" value="1"/>
</dbReference>
<sequence>MNTISININARLVMRNFSMTLLLLLGMIEVSAVYAQTPANVYSYSRSSSFTYDPVNGLLLTETVEPNNPQLCVLTTYLYDSFGNKQSTTTANCPGATGQALFASRASTSTYAADTVTVNGVSVTAPAGTFQTTVANALNQSDSKTIDPRFGSQLSLTGPNGLTTSWQVDDFGRTILETHADGNSTATYYCLIAGRISDTTSNSNSTICSAPISTEIPALATSFIQVESHSISGTKNGPASRVYMDAAGRKIRSVTEAFDGANQVGGTARLIVQDTDYNDEGAVVVNTQPYFLDTLASTATATNTGNVNYGMSKSVLDILGRPIIVYTSDPKGSQANIGFGSRGSQVATMTTISYSGLVTITTNDLGQTRQEEKNIDGKVVRVTDATGAQIANQYDAFGNLIQTKDALQNSVKLTYDIRGHKLAMNDPDSGIWTYAYDALGELVSQQSPNQLHISANTTTSMTYDVLGRMTQRIEQEYTSSWSYDRYMNGSACNKGIGKLCESSTSSGVDRLNVYDNFGRPINQRTTITSGPSFASAVSYDTNGHLASQTYPTGLSVNYLYTTNGFLTTLTLGTPATVNPLPATAGGTPAISVNLLAGAILWQAVSVNAWGKTEQQSVGNGIISKATFDALTGRILQSTAGLTTSTTAMNYGYSWDSLSHLVGRTDSNGDGTTGAVTDTFGYDSIGRLQTYSVSSPTIPNLYRSVTLEYNALGSVLFKSDVGVYSYLPQGGIQPHALQNVSGYVNNSFSYDLNGNMVTSATSGYRSITYNSFNMPDSQTGIKGATGGSQYTWQYDENHQRIKEMRINSTGTRTTWMLHPDNAGGLGFESETNSNGIISNRHFLSVGGMSIGMLVSTTSLPTLLSTQTTPPVLASIILDGVEYWHKDHLGSLVSTTDQGGNVTARYSYDPFGKRRTASGQYDANGTIVIDWSDAVNYGDQRGYTGHEQLDDVGIIHMNGRTFDPLTGVFMQPDPLIQDPYNLQNFNRYGYCFNNPMTCTDPSGMSGWTDFRDSFTAMFSVFSDIAHTKVGYELGSVAIAVTSAVYCTPAAAAACDGAGMAAWAGFAGQSVHNALKTGLISGLTAEAMYGVGNATTATTNGLTSLTSPVWNTVGHAAVGCASSYASGGSCGSGALAGGFSAAWGNQGPGYASSNDVIGNTLISAMVGGTASVIGGGKFANGAITAAAGYLFNQLAHSSKAKPIPITDAERANAASGDVESFWKARQAQGDP</sequence>
<keyword evidence="3" id="KW-1185">Reference proteome</keyword>
<evidence type="ECO:0000313" key="2">
    <source>
        <dbReference type="EMBL" id="TDK59545.1"/>
    </source>
</evidence>
<dbReference type="PANTHER" id="PTHR32305">
    <property type="match status" value="1"/>
</dbReference>
<dbReference type="EMBL" id="SMYL01000024">
    <property type="protein sequence ID" value="TDK59545.1"/>
    <property type="molecule type" value="Genomic_DNA"/>
</dbReference>
<reference evidence="2 3" key="1">
    <citation type="submission" date="2019-03" db="EMBL/GenBank/DDBJ databases">
        <title>Sapientia aquatica gen. nov., sp. nov., isolated from a crater lake.</title>
        <authorList>
            <person name="Felfoldi T."/>
            <person name="Szabo A."/>
            <person name="Toth E."/>
            <person name="Schumann P."/>
            <person name="Keki Z."/>
            <person name="Marialigeti K."/>
            <person name="Mathe I."/>
        </authorList>
    </citation>
    <scope>NUCLEOTIDE SEQUENCE [LARGE SCALE GENOMIC DNA]</scope>
    <source>
        <strain evidence="2 3">SA-152</strain>
    </source>
</reference>